<dbReference type="AlphaFoldDB" id="A0A1I4K903"/>
<reference evidence="3" key="1">
    <citation type="submission" date="2016-10" db="EMBL/GenBank/DDBJ databases">
        <authorList>
            <person name="Varghese N."/>
            <person name="Submissions S."/>
        </authorList>
    </citation>
    <scope>NUCLEOTIDE SEQUENCE [LARGE SCALE GENOMIC DNA]</scope>
    <source>
        <strain evidence="3">DSM 13327</strain>
    </source>
</reference>
<dbReference type="OrthoDB" id="9771932at2"/>
<accession>A0A1I4K903</accession>
<dbReference type="GO" id="GO:0016787">
    <property type="term" value="F:hydrolase activity"/>
    <property type="evidence" value="ECO:0007669"/>
    <property type="project" value="InterPro"/>
</dbReference>
<dbReference type="InterPro" id="IPR006680">
    <property type="entry name" value="Amidohydro-rel"/>
</dbReference>
<dbReference type="Pfam" id="PF04909">
    <property type="entry name" value="Amidohydro_2"/>
    <property type="match status" value="1"/>
</dbReference>
<dbReference type="Proteomes" id="UP000199520">
    <property type="component" value="Unassembled WGS sequence"/>
</dbReference>
<dbReference type="RefSeq" id="WP_090936443.1">
    <property type="nucleotide sequence ID" value="NZ_FOTS01000016.1"/>
</dbReference>
<evidence type="ECO:0000313" key="3">
    <source>
        <dbReference type="Proteomes" id="UP000199520"/>
    </source>
</evidence>
<dbReference type="EMBL" id="FOTS01000016">
    <property type="protein sequence ID" value="SFL75275.1"/>
    <property type="molecule type" value="Genomic_DNA"/>
</dbReference>
<dbReference type="InterPro" id="IPR032466">
    <property type="entry name" value="Metal_Hydrolase"/>
</dbReference>
<sequence>MIIDSHAHVMLPPERQIMLMAEAKVDRTVLFSSMVHPEITNDIKMFEEELNKLYDILNGIKDPLNERIHAIEELAQIIKENPEKYIGFGSIPFGLSYSENLKWIEKHIIANGFRGIGELTPGAGQVLQMESLFCASQEVGNLPLWVHTFFPLKAEDIKELLTLVKRYPTVPTIVGHMGGTHWLDTLKAIKELPNAYLDLSATYTAIAPSFAIKEFPERTLFSSDAPYSSPLIAKTIIEQIITDPYVLDRVLGENIANLLQL</sequence>
<name>A0A1I4K903_9FIRM</name>
<dbReference type="STRING" id="1123291.SAMN04490355_101661"/>
<gene>
    <name evidence="2" type="ORF">SAMN04490355_101661</name>
</gene>
<feature type="domain" description="Amidohydrolase-related" evidence="1">
    <location>
        <begin position="3"/>
        <end position="260"/>
    </location>
</feature>
<keyword evidence="3" id="KW-1185">Reference proteome</keyword>
<evidence type="ECO:0000259" key="1">
    <source>
        <dbReference type="Pfam" id="PF04909"/>
    </source>
</evidence>
<dbReference type="Gene3D" id="3.20.20.140">
    <property type="entry name" value="Metal-dependent hydrolases"/>
    <property type="match status" value="1"/>
</dbReference>
<protein>
    <recommendedName>
        <fullName evidence="1">Amidohydrolase-related domain-containing protein</fullName>
    </recommendedName>
</protein>
<dbReference type="SUPFAM" id="SSF51556">
    <property type="entry name" value="Metallo-dependent hydrolases"/>
    <property type="match status" value="1"/>
</dbReference>
<organism evidence="2 3">
    <name type="scientific">Pelosinus propionicus DSM 13327</name>
    <dbReference type="NCBI Taxonomy" id="1123291"/>
    <lineage>
        <taxon>Bacteria</taxon>
        <taxon>Bacillati</taxon>
        <taxon>Bacillota</taxon>
        <taxon>Negativicutes</taxon>
        <taxon>Selenomonadales</taxon>
        <taxon>Sporomusaceae</taxon>
        <taxon>Pelosinus</taxon>
    </lineage>
</organism>
<evidence type="ECO:0000313" key="2">
    <source>
        <dbReference type="EMBL" id="SFL75275.1"/>
    </source>
</evidence>
<proteinExistence type="predicted"/>